<reference evidence="3 4" key="1">
    <citation type="submission" date="2020-07" db="EMBL/GenBank/DDBJ databases">
        <title>Genomic Encyclopedia of Type Strains, Phase IV (KMG-IV): sequencing the most valuable type-strain genomes for metagenomic binning, comparative biology and taxonomic classification.</title>
        <authorList>
            <person name="Goeker M."/>
        </authorList>
    </citation>
    <scope>NUCLEOTIDE SEQUENCE [LARGE SCALE GENOMIC DNA]</scope>
    <source>
        <strain evidence="3 4">DSM 17721</strain>
    </source>
</reference>
<proteinExistence type="predicted"/>
<feature type="chain" id="PRO_5031497074" description="DUF5666 domain-containing protein" evidence="2">
    <location>
        <begin position="23"/>
        <end position="117"/>
    </location>
</feature>
<feature type="region of interest" description="Disordered" evidence="1">
    <location>
        <begin position="91"/>
        <end position="117"/>
    </location>
</feature>
<evidence type="ECO:0000256" key="1">
    <source>
        <dbReference type="SAM" id="MobiDB-lite"/>
    </source>
</evidence>
<dbReference type="PROSITE" id="PS51257">
    <property type="entry name" value="PROKAR_LIPOPROTEIN"/>
    <property type="match status" value="1"/>
</dbReference>
<evidence type="ECO:0000313" key="4">
    <source>
        <dbReference type="Proteomes" id="UP000525298"/>
    </source>
</evidence>
<sequence length="117" mass="12891">MLKKTAVVIIILTMAWGSVACAGEWRPVEIDLSNDMVILEHEETGEQKTAYKGDKINRSTIKEIKENSVILEGTAQRDGREITISTEIRVKGKGAHFSSAPESPPQSSHKPEQQSSD</sequence>
<dbReference type="EMBL" id="JACDUS010000019">
    <property type="protein sequence ID" value="MBA2883204.1"/>
    <property type="molecule type" value="Genomic_DNA"/>
</dbReference>
<dbReference type="AlphaFoldDB" id="A0A7W0HMA6"/>
<evidence type="ECO:0000313" key="3">
    <source>
        <dbReference type="EMBL" id="MBA2883204.1"/>
    </source>
</evidence>
<dbReference type="Proteomes" id="UP000525298">
    <property type="component" value="Unassembled WGS sequence"/>
</dbReference>
<comment type="caution">
    <text evidence="3">The sequence shown here is derived from an EMBL/GenBank/DDBJ whole genome shotgun (WGS) entry which is preliminary data.</text>
</comment>
<name>A0A7W0HMA6_9BACT</name>
<feature type="compositionally biased region" description="Polar residues" evidence="1">
    <location>
        <begin position="105"/>
        <end position="117"/>
    </location>
</feature>
<dbReference type="RefSeq" id="WP_181552810.1">
    <property type="nucleotide sequence ID" value="NZ_JACDUS010000019.1"/>
</dbReference>
<keyword evidence="2" id="KW-0732">Signal</keyword>
<evidence type="ECO:0000256" key="2">
    <source>
        <dbReference type="SAM" id="SignalP"/>
    </source>
</evidence>
<evidence type="ECO:0008006" key="5">
    <source>
        <dbReference type="Google" id="ProtNLM"/>
    </source>
</evidence>
<keyword evidence="4" id="KW-1185">Reference proteome</keyword>
<gene>
    <name evidence="3" type="ORF">HNR65_003566</name>
</gene>
<protein>
    <recommendedName>
        <fullName evidence="5">DUF5666 domain-containing protein</fullName>
    </recommendedName>
</protein>
<accession>A0A7W0HMA6</accession>
<organism evidence="3 4">
    <name type="scientific">Desulfosalsimonas propionicica</name>
    <dbReference type="NCBI Taxonomy" id="332175"/>
    <lineage>
        <taxon>Bacteria</taxon>
        <taxon>Pseudomonadati</taxon>
        <taxon>Thermodesulfobacteriota</taxon>
        <taxon>Desulfobacteria</taxon>
        <taxon>Desulfobacterales</taxon>
        <taxon>Desulfosalsimonadaceae</taxon>
        <taxon>Desulfosalsimonas</taxon>
    </lineage>
</organism>
<feature type="signal peptide" evidence="2">
    <location>
        <begin position="1"/>
        <end position="22"/>
    </location>
</feature>